<dbReference type="EMBL" id="OFSQ01000007">
    <property type="protein sequence ID" value="SOY46014.1"/>
    <property type="molecule type" value="Genomic_DNA"/>
</dbReference>
<feature type="transmembrane region" description="Helical" evidence="1">
    <location>
        <begin position="209"/>
        <end position="230"/>
    </location>
</feature>
<evidence type="ECO:0000313" key="4">
    <source>
        <dbReference type="Proteomes" id="UP000256780"/>
    </source>
</evidence>
<feature type="domain" description="VTT" evidence="2">
    <location>
        <begin position="148"/>
        <end position="260"/>
    </location>
</feature>
<feature type="transmembrane region" description="Helical" evidence="1">
    <location>
        <begin position="126"/>
        <end position="153"/>
    </location>
</feature>
<keyword evidence="1" id="KW-0812">Transmembrane</keyword>
<dbReference type="AlphaFoldDB" id="A0A975ZYG8"/>
<feature type="transmembrane region" description="Helical" evidence="1">
    <location>
        <begin position="237"/>
        <end position="258"/>
    </location>
</feature>
<organism evidence="3 4">
    <name type="scientific">Cupriavidus taiwanensis</name>
    <dbReference type="NCBI Taxonomy" id="164546"/>
    <lineage>
        <taxon>Bacteria</taxon>
        <taxon>Pseudomonadati</taxon>
        <taxon>Pseudomonadota</taxon>
        <taxon>Betaproteobacteria</taxon>
        <taxon>Burkholderiales</taxon>
        <taxon>Burkholderiaceae</taxon>
        <taxon>Cupriavidus</taxon>
    </lineage>
</organism>
<sequence>MTARSCWNTIASSRRAFDGSKASRAVGSARSCAMRCARAGVLACSGQCCKLPKLCPLARVLNFHMRSKLSATLSGKRHTIRRALWFWLAVGVCAALLAAVAMSPAFKDVVGLAVGWAQEIMAQHRAVGAAVFFVFSAVSAMLAFASSVVLVPVASEVWGKPLTVLLLWGGWLLGACAAYGIGRLAAPLLARTGYADKLEKYRGYVSKRMKFWAVLLFCIAVPSEIPGYLFGTMHYPFMKFLAAMAIAEAGYAVGIVIAGESLAIDRPLHFLVAVGILAVVAVAAGLALRARKHRSSRLPQR</sequence>
<accession>A0A975ZYG8</accession>
<feature type="transmembrane region" description="Helical" evidence="1">
    <location>
        <begin position="84"/>
        <end position="106"/>
    </location>
</feature>
<protein>
    <recommendedName>
        <fullName evidence="2">VTT domain-containing protein</fullName>
    </recommendedName>
</protein>
<evidence type="ECO:0000259" key="2">
    <source>
        <dbReference type="Pfam" id="PF09335"/>
    </source>
</evidence>
<keyword evidence="1" id="KW-0472">Membrane</keyword>
<evidence type="ECO:0000313" key="3">
    <source>
        <dbReference type="EMBL" id="SOY46014.1"/>
    </source>
</evidence>
<feature type="transmembrane region" description="Helical" evidence="1">
    <location>
        <begin position="165"/>
        <end position="189"/>
    </location>
</feature>
<dbReference type="Proteomes" id="UP000256780">
    <property type="component" value="Chromosome CBM2587_a"/>
</dbReference>
<evidence type="ECO:0000256" key="1">
    <source>
        <dbReference type="SAM" id="Phobius"/>
    </source>
</evidence>
<keyword evidence="1" id="KW-1133">Transmembrane helix</keyword>
<feature type="transmembrane region" description="Helical" evidence="1">
    <location>
        <begin position="270"/>
        <end position="288"/>
    </location>
</feature>
<dbReference type="InterPro" id="IPR032816">
    <property type="entry name" value="VTT_dom"/>
</dbReference>
<gene>
    <name evidence="3" type="ORF">CBM2587_A150082</name>
</gene>
<name>A0A975ZYG8_9BURK</name>
<comment type="caution">
    <text evidence="3">The sequence shown here is derived from an EMBL/GenBank/DDBJ whole genome shotgun (WGS) entry which is preliminary data.</text>
</comment>
<dbReference type="Pfam" id="PF09335">
    <property type="entry name" value="VTT_dom"/>
    <property type="match status" value="1"/>
</dbReference>
<proteinExistence type="predicted"/>
<reference evidence="3 4" key="1">
    <citation type="submission" date="2018-01" db="EMBL/GenBank/DDBJ databases">
        <authorList>
            <person name="Clerissi C."/>
        </authorList>
    </citation>
    <scope>NUCLEOTIDE SEQUENCE [LARGE SCALE GENOMIC DNA]</scope>
    <source>
        <strain evidence="3">Cupriavidus sp. LMG 19464</strain>
    </source>
</reference>